<dbReference type="OrthoDB" id="3196263at2"/>
<evidence type="ECO:0000313" key="7">
    <source>
        <dbReference type="Proteomes" id="UP000035065"/>
    </source>
</evidence>
<dbReference type="Proteomes" id="UP000035065">
    <property type="component" value="Unassembled WGS sequence"/>
</dbReference>
<protein>
    <submittedName>
        <fullName evidence="6">Superfamily I DNA and RNA helicase-like protein</fullName>
    </submittedName>
</protein>
<dbReference type="RefSeq" id="WP_009681109.1">
    <property type="nucleotide sequence ID" value="NZ_AEUD01000028.1"/>
</dbReference>
<keyword evidence="1" id="KW-0547">Nucleotide-binding</keyword>
<dbReference type="EMBL" id="AEUD01000028">
    <property type="protein sequence ID" value="EGD53290.1"/>
    <property type="molecule type" value="Genomic_DNA"/>
</dbReference>
<keyword evidence="3 6" id="KW-0347">Helicase</keyword>
<name>F1YPS0_9ACTN</name>
<comment type="caution">
    <text evidence="6">The sequence shown here is derived from an EMBL/GenBank/DDBJ whole genome shotgun (WGS) entry which is preliminary data.</text>
</comment>
<evidence type="ECO:0000256" key="2">
    <source>
        <dbReference type="ARBA" id="ARBA00022801"/>
    </source>
</evidence>
<sequence length="337" mass="36303">MELDPSQRRVTHAPHEERLLVSVGAGQGKSEVVAARLVNLLVSGLSASTEILVLSFSRAAVHVIRNGLADRDVVDVKVRTFDSFASELLLDLDLEPTGSYGARIRQATDAVQPADEPPAAIGNVRHLVVDEAQDLAILDTLPSGTGLTVLSDTLRSVSDFVESESETASETIFDCLRGGRHAETASLDRCYPACGSDCFVAIRIRAQSRGGIETYLASLGWRAIRIWSTSTESPRRILSRPASFWSGCLIVCVGDLAHVLARGRAARTEGNELKRKLIEESPVLGAIDKPAARDRAIRCGRPSTQSTRLARRVTSVGVGVKSGILGFDKSEFEDIES</sequence>
<dbReference type="eggNOG" id="COG0210">
    <property type="taxonomic scope" value="Bacteria"/>
</dbReference>
<evidence type="ECO:0000313" key="6">
    <source>
        <dbReference type="EMBL" id="EGD53290.1"/>
    </source>
</evidence>
<feature type="domain" description="UvrD-like helicase ATP-binding" evidence="5">
    <location>
        <begin position="4"/>
        <end position="89"/>
    </location>
</feature>
<dbReference type="SUPFAM" id="SSF52540">
    <property type="entry name" value="P-loop containing nucleoside triphosphate hydrolases"/>
    <property type="match status" value="1"/>
</dbReference>
<evidence type="ECO:0000256" key="4">
    <source>
        <dbReference type="ARBA" id="ARBA00022840"/>
    </source>
</evidence>
<gene>
    <name evidence="6" type="ORF">SCNU_19657</name>
</gene>
<dbReference type="AlphaFoldDB" id="F1YPS0"/>
<dbReference type="Pfam" id="PF00580">
    <property type="entry name" value="UvrD-helicase"/>
    <property type="match status" value="1"/>
</dbReference>
<evidence type="ECO:0000256" key="1">
    <source>
        <dbReference type="ARBA" id="ARBA00022741"/>
    </source>
</evidence>
<organism evidence="6 7">
    <name type="scientific">Gordonia neofelifaecis NRRL B-59395</name>
    <dbReference type="NCBI Taxonomy" id="644548"/>
    <lineage>
        <taxon>Bacteria</taxon>
        <taxon>Bacillati</taxon>
        <taxon>Actinomycetota</taxon>
        <taxon>Actinomycetes</taxon>
        <taxon>Mycobacteriales</taxon>
        <taxon>Gordoniaceae</taxon>
        <taxon>Gordonia</taxon>
    </lineage>
</organism>
<dbReference type="GO" id="GO:0016787">
    <property type="term" value="F:hydrolase activity"/>
    <property type="evidence" value="ECO:0007669"/>
    <property type="project" value="UniProtKB-KW"/>
</dbReference>
<dbReference type="InterPro" id="IPR014016">
    <property type="entry name" value="UvrD-like_ATP-bd"/>
</dbReference>
<dbReference type="InterPro" id="IPR027417">
    <property type="entry name" value="P-loop_NTPase"/>
</dbReference>
<dbReference type="STRING" id="644548.SCNU_19657"/>
<keyword evidence="7" id="KW-1185">Reference proteome</keyword>
<accession>F1YPS0</accession>
<keyword evidence="2" id="KW-0378">Hydrolase</keyword>
<dbReference type="Gene3D" id="3.40.50.300">
    <property type="entry name" value="P-loop containing nucleotide triphosphate hydrolases"/>
    <property type="match status" value="1"/>
</dbReference>
<keyword evidence="4" id="KW-0067">ATP-binding</keyword>
<dbReference type="GO" id="GO:0005524">
    <property type="term" value="F:ATP binding"/>
    <property type="evidence" value="ECO:0007669"/>
    <property type="project" value="UniProtKB-KW"/>
</dbReference>
<reference evidence="6 7" key="1">
    <citation type="journal article" date="2011" name="J. Bacteriol.">
        <title>Draft Genome Sequence of Gordonia neofelifaecis NRRL B-59395, a Cholesterol-Degrading Actinomycete.</title>
        <authorList>
            <person name="Ge F."/>
            <person name="Li W."/>
            <person name="Chen G."/>
            <person name="Liu Y."/>
            <person name="Zhang G."/>
            <person name="Yong B."/>
            <person name="Wang Q."/>
            <person name="Wang N."/>
            <person name="Huang Z."/>
            <person name="Li W."/>
            <person name="Wang J."/>
            <person name="Wu C."/>
            <person name="Xie Q."/>
            <person name="Liu G."/>
        </authorList>
    </citation>
    <scope>NUCLEOTIDE SEQUENCE [LARGE SCALE GENOMIC DNA]</scope>
    <source>
        <strain evidence="6 7">NRRL B-59395</strain>
    </source>
</reference>
<dbReference type="GO" id="GO:0004386">
    <property type="term" value="F:helicase activity"/>
    <property type="evidence" value="ECO:0007669"/>
    <property type="project" value="UniProtKB-KW"/>
</dbReference>
<evidence type="ECO:0000259" key="5">
    <source>
        <dbReference type="Pfam" id="PF00580"/>
    </source>
</evidence>
<proteinExistence type="predicted"/>
<evidence type="ECO:0000256" key="3">
    <source>
        <dbReference type="ARBA" id="ARBA00022806"/>
    </source>
</evidence>